<feature type="transmembrane region" description="Helical" evidence="6">
    <location>
        <begin position="403"/>
        <end position="420"/>
    </location>
</feature>
<dbReference type="GO" id="GO:0016020">
    <property type="term" value="C:membrane"/>
    <property type="evidence" value="ECO:0007669"/>
    <property type="project" value="UniProtKB-SubCell"/>
</dbReference>
<feature type="transmembrane region" description="Helical" evidence="6">
    <location>
        <begin position="217"/>
        <end position="236"/>
    </location>
</feature>
<reference evidence="7 8" key="3">
    <citation type="journal article" date="2015" name="Genome Announc.">
        <title>Draft Genome Sequence of the Archiascomycetous Yeast Saitoella complicata.</title>
        <authorList>
            <person name="Yamauchi K."/>
            <person name="Kondo S."/>
            <person name="Hamamoto M."/>
            <person name="Takahashi Y."/>
            <person name="Ogura Y."/>
            <person name="Hayashi T."/>
            <person name="Nishida H."/>
        </authorList>
    </citation>
    <scope>NUCLEOTIDE SEQUENCE [LARGE SCALE GENOMIC DNA]</scope>
    <source>
        <strain evidence="7 8">NRRL Y-17804</strain>
    </source>
</reference>
<comment type="subcellular location">
    <subcellularLocation>
        <location evidence="1">Membrane</location>
        <topology evidence="1">Multi-pass membrane protein</topology>
    </subcellularLocation>
</comment>
<feature type="transmembrane region" description="Helical" evidence="6">
    <location>
        <begin position="363"/>
        <end position="382"/>
    </location>
</feature>
<feature type="transmembrane region" description="Helical" evidence="6">
    <location>
        <begin position="440"/>
        <end position="460"/>
    </location>
</feature>
<organism evidence="7 8">
    <name type="scientific">Saitoella complicata (strain BCRC 22490 / CBS 7301 / JCM 7358 / NBRC 10748 / NRRL Y-17804)</name>
    <dbReference type="NCBI Taxonomy" id="698492"/>
    <lineage>
        <taxon>Eukaryota</taxon>
        <taxon>Fungi</taxon>
        <taxon>Dikarya</taxon>
        <taxon>Ascomycota</taxon>
        <taxon>Taphrinomycotina</taxon>
        <taxon>Taphrinomycotina incertae sedis</taxon>
        <taxon>Saitoella</taxon>
    </lineage>
</organism>
<dbReference type="PANTHER" id="PTHR31465:SF1">
    <property type="entry name" value="PROTEIN RTA1-RELATED"/>
    <property type="match status" value="1"/>
</dbReference>
<reference evidence="7 8" key="1">
    <citation type="journal article" date="2011" name="J. Gen. Appl. Microbiol.">
        <title>Draft genome sequencing of the enigmatic yeast Saitoella complicata.</title>
        <authorList>
            <person name="Nishida H."/>
            <person name="Hamamoto M."/>
            <person name="Sugiyama J."/>
        </authorList>
    </citation>
    <scope>NUCLEOTIDE SEQUENCE [LARGE SCALE GENOMIC DNA]</scope>
    <source>
        <strain evidence="7 8">NRRL Y-17804</strain>
    </source>
</reference>
<name>A0A0E9NMT5_SAICN</name>
<reference evidence="7 8" key="2">
    <citation type="journal article" date="2014" name="J. Gen. Appl. Microbiol.">
        <title>The early diverging ascomycetous budding yeast Saitoella complicata has three histone deacetylases belonging to the Clr6, Hos2, and Rpd3 lineages.</title>
        <authorList>
            <person name="Nishida H."/>
            <person name="Matsumoto T."/>
            <person name="Kondo S."/>
            <person name="Hamamoto M."/>
            <person name="Yoshikawa H."/>
        </authorList>
    </citation>
    <scope>NUCLEOTIDE SEQUENCE [LARGE SCALE GENOMIC DNA]</scope>
    <source>
        <strain evidence="7 8">NRRL Y-17804</strain>
    </source>
</reference>
<feature type="compositionally biased region" description="Low complexity" evidence="5">
    <location>
        <begin position="130"/>
        <end position="142"/>
    </location>
</feature>
<protein>
    <recommendedName>
        <fullName evidence="9">RTA1 domain protein</fullName>
    </recommendedName>
</protein>
<comment type="caution">
    <text evidence="7">The sequence shown here is derived from an EMBL/GenBank/DDBJ whole genome shotgun (WGS) entry which is preliminary data.</text>
</comment>
<dbReference type="AlphaFoldDB" id="A0A0E9NMT5"/>
<evidence type="ECO:0000256" key="1">
    <source>
        <dbReference type="ARBA" id="ARBA00004141"/>
    </source>
</evidence>
<keyword evidence="2 6" id="KW-0812">Transmembrane</keyword>
<evidence type="ECO:0008006" key="9">
    <source>
        <dbReference type="Google" id="ProtNLM"/>
    </source>
</evidence>
<keyword evidence="3 6" id="KW-1133">Transmembrane helix</keyword>
<evidence type="ECO:0000256" key="3">
    <source>
        <dbReference type="ARBA" id="ARBA00022989"/>
    </source>
</evidence>
<dbReference type="InterPro" id="IPR007568">
    <property type="entry name" value="RTA1"/>
</dbReference>
<dbReference type="Proteomes" id="UP000033140">
    <property type="component" value="Unassembled WGS sequence"/>
</dbReference>
<evidence type="ECO:0000313" key="7">
    <source>
        <dbReference type="EMBL" id="GAO51113.1"/>
    </source>
</evidence>
<evidence type="ECO:0000256" key="4">
    <source>
        <dbReference type="ARBA" id="ARBA00023136"/>
    </source>
</evidence>
<evidence type="ECO:0000256" key="6">
    <source>
        <dbReference type="SAM" id="Phobius"/>
    </source>
</evidence>
<feature type="region of interest" description="Disordered" evidence="5">
    <location>
        <begin position="43"/>
        <end position="88"/>
    </location>
</feature>
<accession>A0A0E9NMT5</accession>
<dbReference type="EMBL" id="BACD03000041">
    <property type="protein sequence ID" value="GAO51113.1"/>
    <property type="molecule type" value="Genomic_DNA"/>
</dbReference>
<sequence length="502" mass="54464">MYRSPLSLFKLPLLPLDPPPNPPSSSWGSHCLGLLLETGDFPGSKSASVSQPISRPFPMDGHPPQDHPTKTRLSKPRPQIPAKCRPSRPRARLLAKLTKQNTENQAMRIGAVMEAEIGPSSATTKLTTDAPSPSSIQSSSAATMSLPTSTVLEITTTIHRQLTTYTLPPGYTLISGSPTWTSTPAGYTIHPVSTGLAIPVQEGYNDPQNFFHYMPNYGLAIAALVLYGLVVVAGCWQMVRWRAWYFAPLVAGGIMESIGYGARIPLARDPAGSATLFKCMDACVIIAPIFYAAAEYVFLGRLMNYVGRQHSLLPPTLISYIFVASDVVSLCIQIAGAVILLSVDQGKNTLAQINAAYNKGNNVLMAGLAVNLASFAIFCLQITYFDIHTRRSSSPTPTKWRPFLYVLYTSCFFVLIRQIYRVIEFSQGWTGYLPTHEAYFYGFDTLMILLAGVVYVGWGFPGRWMPRGKGVVGGEGLGVGVGGGVESETVVVGDRLEGEKAI</sequence>
<keyword evidence="8" id="KW-1185">Reference proteome</keyword>
<evidence type="ECO:0000313" key="8">
    <source>
        <dbReference type="Proteomes" id="UP000033140"/>
    </source>
</evidence>
<keyword evidence="4 6" id="KW-0472">Membrane</keyword>
<feature type="transmembrane region" description="Helical" evidence="6">
    <location>
        <begin position="320"/>
        <end position="343"/>
    </location>
</feature>
<evidence type="ECO:0000256" key="5">
    <source>
        <dbReference type="SAM" id="MobiDB-lite"/>
    </source>
</evidence>
<gene>
    <name evidence="7" type="ORF">G7K_5224-t1</name>
</gene>
<dbReference type="Pfam" id="PF04479">
    <property type="entry name" value="RTA1"/>
    <property type="match status" value="1"/>
</dbReference>
<dbReference type="PANTHER" id="PTHR31465">
    <property type="entry name" value="PROTEIN RTA1-RELATED"/>
    <property type="match status" value="1"/>
</dbReference>
<proteinExistence type="predicted"/>
<feature type="transmembrane region" description="Helical" evidence="6">
    <location>
        <begin position="274"/>
        <end position="299"/>
    </location>
</feature>
<evidence type="ECO:0000256" key="2">
    <source>
        <dbReference type="ARBA" id="ARBA00022692"/>
    </source>
</evidence>
<feature type="region of interest" description="Disordered" evidence="5">
    <location>
        <begin position="122"/>
        <end position="142"/>
    </location>
</feature>